<keyword evidence="5 10" id="KW-1133">Transmembrane helix</keyword>
<dbReference type="EMBL" id="AZDV01000005">
    <property type="protein sequence ID" value="KRK95991.1"/>
    <property type="molecule type" value="Genomic_DNA"/>
</dbReference>
<evidence type="ECO:0000256" key="8">
    <source>
        <dbReference type="ARBA" id="ARBA00023136"/>
    </source>
</evidence>
<dbReference type="InterPro" id="IPR006153">
    <property type="entry name" value="Cation/H_exchanger_TM"/>
</dbReference>
<dbReference type="RefSeq" id="WP_057801305.1">
    <property type="nucleotide sequence ID" value="NZ_AZDV01000005.1"/>
</dbReference>
<protein>
    <submittedName>
        <fullName evidence="12">NhaP-type Na H and K H antiporter</fullName>
    </submittedName>
</protein>
<dbReference type="Gene3D" id="6.10.140.1330">
    <property type="match status" value="1"/>
</dbReference>
<evidence type="ECO:0000313" key="13">
    <source>
        <dbReference type="Proteomes" id="UP000051955"/>
    </source>
</evidence>
<dbReference type="GO" id="GO:0015386">
    <property type="term" value="F:potassium:proton antiporter activity"/>
    <property type="evidence" value="ECO:0007669"/>
    <property type="project" value="TreeGrafter"/>
</dbReference>
<dbReference type="AlphaFoldDB" id="A0A0R1LWC6"/>
<feature type="transmembrane region" description="Helical" evidence="10">
    <location>
        <begin position="156"/>
        <end position="176"/>
    </location>
</feature>
<reference evidence="12 13" key="1">
    <citation type="journal article" date="2015" name="Genome Announc.">
        <title>Expanding the biotechnology potential of lactobacilli through comparative genomics of 213 strains and associated genera.</title>
        <authorList>
            <person name="Sun Z."/>
            <person name="Harris H.M."/>
            <person name="McCann A."/>
            <person name="Guo C."/>
            <person name="Argimon S."/>
            <person name="Zhang W."/>
            <person name="Yang X."/>
            <person name="Jeffery I.B."/>
            <person name="Cooney J.C."/>
            <person name="Kagawa T.F."/>
            <person name="Liu W."/>
            <person name="Song Y."/>
            <person name="Salvetti E."/>
            <person name="Wrobel A."/>
            <person name="Rasinkangas P."/>
            <person name="Parkhill J."/>
            <person name="Rea M.C."/>
            <person name="O'Sullivan O."/>
            <person name="Ritari J."/>
            <person name="Douillard F.P."/>
            <person name="Paul Ross R."/>
            <person name="Yang R."/>
            <person name="Briner A.E."/>
            <person name="Felis G.E."/>
            <person name="de Vos W.M."/>
            <person name="Barrangou R."/>
            <person name="Klaenhammer T.R."/>
            <person name="Caufield P.W."/>
            <person name="Cui Y."/>
            <person name="Zhang H."/>
            <person name="O'Toole P.W."/>
        </authorList>
    </citation>
    <scope>NUCLEOTIDE SEQUENCE [LARGE SCALE GENOMIC DNA]</scope>
    <source>
        <strain evidence="12 13">DSM 19394</strain>
    </source>
</reference>
<gene>
    <name evidence="12" type="ORF">FD25_GL002452</name>
</gene>
<accession>A0A0R1LWC6</accession>
<evidence type="ECO:0000256" key="7">
    <source>
        <dbReference type="ARBA" id="ARBA00023065"/>
    </source>
</evidence>
<dbReference type="OrthoDB" id="9809206at2"/>
<proteinExistence type="predicted"/>
<evidence type="ECO:0000256" key="9">
    <source>
        <dbReference type="ARBA" id="ARBA00023201"/>
    </source>
</evidence>
<dbReference type="GO" id="GO:0051453">
    <property type="term" value="P:regulation of intracellular pH"/>
    <property type="evidence" value="ECO:0007669"/>
    <property type="project" value="TreeGrafter"/>
</dbReference>
<dbReference type="GO" id="GO:0015385">
    <property type="term" value="F:sodium:proton antiporter activity"/>
    <property type="evidence" value="ECO:0007669"/>
    <property type="project" value="InterPro"/>
</dbReference>
<keyword evidence="8 10" id="KW-0472">Membrane</keyword>
<feature type="transmembrane region" description="Helical" evidence="10">
    <location>
        <begin position="382"/>
        <end position="401"/>
    </location>
</feature>
<keyword evidence="6" id="KW-0915">Sodium</keyword>
<dbReference type="GO" id="GO:0005886">
    <property type="term" value="C:plasma membrane"/>
    <property type="evidence" value="ECO:0007669"/>
    <property type="project" value="UniProtKB-SubCell"/>
</dbReference>
<feature type="transmembrane region" description="Helical" evidence="10">
    <location>
        <begin position="84"/>
        <end position="107"/>
    </location>
</feature>
<evidence type="ECO:0000256" key="6">
    <source>
        <dbReference type="ARBA" id="ARBA00023053"/>
    </source>
</evidence>
<keyword evidence="7" id="KW-0406">Ion transport</keyword>
<dbReference type="Pfam" id="PF00999">
    <property type="entry name" value="Na_H_Exchanger"/>
    <property type="match status" value="1"/>
</dbReference>
<evidence type="ECO:0000313" key="12">
    <source>
        <dbReference type="EMBL" id="KRK95991.1"/>
    </source>
</evidence>
<dbReference type="STRING" id="1423715.FD25_GL002452"/>
<feature type="transmembrane region" description="Helical" evidence="10">
    <location>
        <begin position="308"/>
        <end position="329"/>
    </location>
</feature>
<dbReference type="Proteomes" id="UP000051955">
    <property type="component" value="Unassembled WGS sequence"/>
</dbReference>
<keyword evidence="4 10" id="KW-0812">Transmembrane</keyword>
<keyword evidence="2" id="KW-0813">Transport</keyword>
<evidence type="ECO:0000256" key="5">
    <source>
        <dbReference type="ARBA" id="ARBA00022989"/>
    </source>
</evidence>
<keyword evidence="3" id="KW-1003">Cell membrane</keyword>
<name>A0A0R1LWC6_9LACO</name>
<feature type="transmembrane region" description="Helical" evidence="10">
    <location>
        <begin position="188"/>
        <end position="209"/>
    </location>
</feature>
<dbReference type="GO" id="GO:0098719">
    <property type="term" value="P:sodium ion import across plasma membrane"/>
    <property type="evidence" value="ECO:0007669"/>
    <property type="project" value="TreeGrafter"/>
</dbReference>
<comment type="caution">
    <text evidence="12">The sequence shown here is derived from an EMBL/GenBank/DDBJ whole genome shotgun (WGS) entry which is preliminary data.</text>
</comment>
<evidence type="ECO:0000259" key="11">
    <source>
        <dbReference type="Pfam" id="PF00999"/>
    </source>
</evidence>
<feature type="transmembrane region" description="Helical" evidence="10">
    <location>
        <begin position="349"/>
        <end position="370"/>
    </location>
</feature>
<evidence type="ECO:0000256" key="3">
    <source>
        <dbReference type="ARBA" id="ARBA00022475"/>
    </source>
</evidence>
<sequence>MEPVFLILLLLVAVIGGNVLAKHCPHIPQPFFLIGMGCLFAFLPLYQGFRLSPDIFTLAIIAPLMYNEAESVSRYWVGRGIVNILSLAIVLVILTVLVVGVTVHGLLPALPLSLAFALCAIVTPTDAAAVSAITPANDEYRIPQTILENESLFNDASGIVAFDLALAAYVSGKFTVGSALVDFGREFFGGLVVGAVIGLILAQVRQLLIRGGDDSPVVLVTLELITPFLLYYVADLSGFSGILAVVAAGLVQGIEREQLRLTASRMQQVRRNVWALITEVLSGLVFVLLGISLPRVMRLVWHNQQLKWWQLLGAGVLIYGLKLGLRLIWSRYFVWMHTPSAHRWLDSWLMALSGANGTITLALAFSLPLVVNGQTFALRGSLIFMAAVVILLSLLVPSLVLPRILAAGPTMNQVQAAWTHRLRETAIAALIAQQDQYPSETLIVSDALRQQFQRQNMPNRRQQRQLFRQADTAEEAVVSTWADQGKLTASEARDYRRFLQYSRFTVDQRWWKNLILRLWFSVHMGRLDRNLQTAQDTFMTSPLVMEQIFWQREFEKKNADIRPMERAGYRAAIAALDQCQTPDNRTAVDVIQRYYHERHRRINLANPDENVIYQLFLDAFHAEYELVQTAFAQQEITAEVAQTLQHQIILDEASYLENRTTFLA</sequence>
<keyword evidence="13" id="KW-1185">Reference proteome</keyword>
<organism evidence="12 13">
    <name type="scientific">Levilactobacillus acidifarinae DSM 19394 = JCM 15949</name>
    <dbReference type="NCBI Taxonomy" id="1423715"/>
    <lineage>
        <taxon>Bacteria</taxon>
        <taxon>Bacillati</taxon>
        <taxon>Bacillota</taxon>
        <taxon>Bacilli</taxon>
        <taxon>Lactobacillales</taxon>
        <taxon>Lactobacillaceae</taxon>
        <taxon>Levilactobacillus</taxon>
    </lineage>
</organism>
<feature type="transmembrane region" description="Helical" evidence="10">
    <location>
        <begin position="272"/>
        <end position="293"/>
    </location>
</feature>
<evidence type="ECO:0000256" key="4">
    <source>
        <dbReference type="ARBA" id="ARBA00022692"/>
    </source>
</evidence>
<dbReference type="PATRIC" id="fig|1423715.3.peg.2530"/>
<dbReference type="InterPro" id="IPR018422">
    <property type="entry name" value="Cation/H_exchanger_CPA1"/>
</dbReference>
<evidence type="ECO:0000256" key="2">
    <source>
        <dbReference type="ARBA" id="ARBA00022448"/>
    </source>
</evidence>
<comment type="subcellular location">
    <subcellularLocation>
        <location evidence="1">Cell membrane</location>
        <topology evidence="1">Multi-pass membrane protein</topology>
    </subcellularLocation>
</comment>
<evidence type="ECO:0000256" key="1">
    <source>
        <dbReference type="ARBA" id="ARBA00004651"/>
    </source>
</evidence>
<dbReference type="PANTHER" id="PTHR10110">
    <property type="entry name" value="SODIUM/HYDROGEN EXCHANGER"/>
    <property type="match status" value="1"/>
</dbReference>
<dbReference type="PANTHER" id="PTHR10110:SF86">
    <property type="entry name" value="SODIUM_HYDROGEN EXCHANGER 7"/>
    <property type="match status" value="1"/>
</dbReference>
<feature type="transmembrane region" description="Helical" evidence="10">
    <location>
        <begin position="229"/>
        <end position="251"/>
    </location>
</feature>
<keyword evidence="9" id="KW-0739">Sodium transport</keyword>
<evidence type="ECO:0000256" key="10">
    <source>
        <dbReference type="SAM" id="Phobius"/>
    </source>
</evidence>
<feature type="domain" description="Cation/H+ exchanger transmembrane" evidence="11">
    <location>
        <begin position="11"/>
        <end position="406"/>
    </location>
</feature>
<feature type="transmembrane region" description="Helical" evidence="10">
    <location>
        <begin position="31"/>
        <end position="49"/>
    </location>
</feature>